<name>A0ABV2MXQ6_9HYPH</name>
<keyword evidence="1" id="KW-0472">Membrane</keyword>
<dbReference type="EMBL" id="JBEPML010000002">
    <property type="protein sequence ID" value="MET3790677.1"/>
    <property type="molecule type" value="Genomic_DNA"/>
</dbReference>
<reference evidence="2 3" key="1">
    <citation type="submission" date="2024-06" db="EMBL/GenBank/DDBJ databases">
        <title>Genomic Encyclopedia of Type Strains, Phase IV (KMG-IV): sequencing the most valuable type-strain genomes for metagenomic binning, comparative biology and taxonomic classification.</title>
        <authorList>
            <person name="Goeker M."/>
        </authorList>
    </citation>
    <scope>NUCLEOTIDE SEQUENCE [LARGE SCALE GENOMIC DNA]</scope>
    <source>
        <strain evidence="2 3">DSM 27865</strain>
    </source>
</reference>
<accession>A0ABV2MXQ6</accession>
<protein>
    <submittedName>
        <fullName evidence="2">Uncharacterized protein</fullName>
    </submittedName>
</protein>
<keyword evidence="3" id="KW-1185">Reference proteome</keyword>
<evidence type="ECO:0000313" key="3">
    <source>
        <dbReference type="Proteomes" id="UP001549076"/>
    </source>
</evidence>
<keyword evidence="1" id="KW-1133">Transmembrane helix</keyword>
<organism evidence="2 3">
    <name type="scientific">Aquamicrobium terrae</name>
    <dbReference type="NCBI Taxonomy" id="1324945"/>
    <lineage>
        <taxon>Bacteria</taxon>
        <taxon>Pseudomonadati</taxon>
        <taxon>Pseudomonadota</taxon>
        <taxon>Alphaproteobacteria</taxon>
        <taxon>Hyphomicrobiales</taxon>
        <taxon>Phyllobacteriaceae</taxon>
        <taxon>Aquamicrobium</taxon>
    </lineage>
</organism>
<evidence type="ECO:0000256" key="1">
    <source>
        <dbReference type="SAM" id="Phobius"/>
    </source>
</evidence>
<gene>
    <name evidence="2" type="ORF">ABID37_000868</name>
</gene>
<feature type="transmembrane region" description="Helical" evidence="1">
    <location>
        <begin position="9"/>
        <end position="32"/>
    </location>
</feature>
<proteinExistence type="predicted"/>
<dbReference type="Proteomes" id="UP001549076">
    <property type="component" value="Unassembled WGS sequence"/>
</dbReference>
<keyword evidence="1" id="KW-0812">Transmembrane</keyword>
<comment type="caution">
    <text evidence="2">The sequence shown here is derived from an EMBL/GenBank/DDBJ whole genome shotgun (WGS) entry which is preliminary data.</text>
</comment>
<sequence length="33" mass="3840">MSPQTRRLFFINCIWGLAVTSAYAFVIFMTVVR</sequence>
<evidence type="ECO:0000313" key="2">
    <source>
        <dbReference type="EMBL" id="MET3790677.1"/>
    </source>
</evidence>